<accession>A0A820DA63</accession>
<organism evidence="2 3">
    <name type="scientific">Adineta steineri</name>
    <dbReference type="NCBI Taxonomy" id="433720"/>
    <lineage>
        <taxon>Eukaryota</taxon>
        <taxon>Metazoa</taxon>
        <taxon>Spiralia</taxon>
        <taxon>Gnathifera</taxon>
        <taxon>Rotifera</taxon>
        <taxon>Eurotatoria</taxon>
        <taxon>Bdelloidea</taxon>
        <taxon>Adinetida</taxon>
        <taxon>Adinetidae</taxon>
        <taxon>Adineta</taxon>
    </lineage>
</organism>
<proteinExistence type="predicted"/>
<dbReference type="OrthoDB" id="10283166at2759"/>
<evidence type="ECO:0000313" key="2">
    <source>
        <dbReference type="EMBL" id="CAF4225346.1"/>
    </source>
</evidence>
<dbReference type="EMBL" id="CAJNON010000526">
    <property type="protein sequence ID" value="CAF1303678.1"/>
    <property type="molecule type" value="Genomic_DNA"/>
</dbReference>
<gene>
    <name evidence="2" type="ORF">OKA104_LOCUS42266</name>
    <name evidence="1" type="ORF">VCS650_LOCUS31194</name>
</gene>
<comment type="caution">
    <text evidence="2">The sequence shown here is derived from an EMBL/GenBank/DDBJ whole genome shotgun (WGS) entry which is preliminary data.</text>
</comment>
<dbReference type="Proteomes" id="UP000663881">
    <property type="component" value="Unassembled WGS sequence"/>
</dbReference>
<evidence type="ECO:0000313" key="3">
    <source>
        <dbReference type="Proteomes" id="UP000663881"/>
    </source>
</evidence>
<dbReference type="Proteomes" id="UP000663891">
    <property type="component" value="Unassembled WGS sequence"/>
</dbReference>
<dbReference type="AlphaFoldDB" id="A0A820DA63"/>
<protein>
    <submittedName>
        <fullName evidence="2">Uncharacterized protein</fullName>
    </submittedName>
</protein>
<dbReference type="EMBL" id="CAJOAY010010683">
    <property type="protein sequence ID" value="CAF4225346.1"/>
    <property type="molecule type" value="Genomic_DNA"/>
</dbReference>
<name>A0A820DA63_9BILA</name>
<sequence>MLLYINNQDGYDIIASNNYWNDIHYDEVTYTNYVSNPLPAVIECQSYETWIDTAIINAPYYLGKLIIY</sequence>
<evidence type="ECO:0000313" key="1">
    <source>
        <dbReference type="EMBL" id="CAF1303678.1"/>
    </source>
</evidence>
<reference evidence="2" key="1">
    <citation type="submission" date="2021-02" db="EMBL/GenBank/DDBJ databases">
        <authorList>
            <person name="Nowell W R."/>
        </authorList>
    </citation>
    <scope>NUCLEOTIDE SEQUENCE</scope>
</reference>